<sequence length="189" mass="21005">MAKVVDVVGLYYKSARKGNGGLRRREGAKPSPGPIPGDVPDDVGHPPSGAPTATSATASPPCSPRSPSLRATIIGELHHRHRAVEFEKFLVTIDKAVPTELDMHRFHMHFSRTGSSWINQVEWWFSLSTDELVRRGVRTSARALEQDITPWIENWNQNPESFTWNKTADEIVNSLAAYLATIIHLATKD</sequence>
<reference evidence="2 3" key="1">
    <citation type="submission" date="2019-11" db="EMBL/GenBank/DDBJ databases">
        <title>Draft genome of Amycolatopsis RM579.</title>
        <authorList>
            <person name="Duangmal K."/>
            <person name="Mingma R."/>
        </authorList>
    </citation>
    <scope>NUCLEOTIDE SEQUENCE [LARGE SCALE GENOMIC DNA]</scope>
    <source>
        <strain evidence="2 3">RM579</strain>
    </source>
</reference>
<dbReference type="EMBL" id="WMBA01000022">
    <property type="protein sequence ID" value="MTD55490.1"/>
    <property type="molecule type" value="Genomic_DNA"/>
</dbReference>
<evidence type="ECO:0000313" key="3">
    <source>
        <dbReference type="Proteomes" id="UP000440096"/>
    </source>
</evidence>
<accession>A0A6N7Z4Z6</accession>
<organism evidence="2 3">
    <name type="scientific">Amycolatopsis pithecellobii</name>
    <dbReference type="NCBI Taxonomy" id="664692"/>
    <lineage>
        <taxon>Bacteria</taxon>
        <taxon>Bacillati</taxon>
        <taxon>Actinomycetota</taxon>
        <taxon>Actinomycetes</taxon>
        <taxon>Pseudonocardiales</taxon>
        <taxon>Pseudonocardiaceae</taxon>
        <taxon>Amycolatopsis</taxon>
    </lineage>
</organism>
<name>A0A6N7Z4Z6_9PSEU</name>
<comment type="caution">
    <text evidence="2">The sequence shown here is derived from an EMBL/GenBank/DDBJ whole genome shotgun (WGS) entry which is preliminary data.</text>
</comment>
<dbReference type="AlphaFoldDB" id="A0A6N7Z4Z6"/>
<feature type="compositionally biased region" description="Low complexity" evidence="1">
    <location>
        <begin position="45"/>
        <end position="67"/>
    </location>
</feature>
<dbReference type="Proteomes" id="UP000440096">
    <property type="component" value="Unassembled WGS sequence"/>
</dbReference>
<gene>
    <name evidence="2" type="ORF">GKO32_16120</name>
</gene>
<evidence type="ECO:0008006" key="4">
    <source>
        <dbReference type="Google" id="ProtNLM"/>
    </source>
</evidence>
<protein>
    <recommendedName>
        <fullName evidence="4">Tc1-like transposase DDE domain-containing protein</fullName>
    </recommendedName>
</protein>
<dbReference type="RefSeq" id="WP_154757680.1">
    <property type="nucleotide sequence ID" value="NZ_WMBA01000022.1"/>
</dbReference>
<dbReference type="OrthoDB" id="2375382at2"/>
<keyword evidence="3" id="KW-1185">Reference proteome</keyword>
<proteinExistence type="predicted"/>
<evidence type="ECO:0000256" key="1">
    <source>
        <dbReference type="SAM" id="MobiDB-lite"/>
    </source>
</evidence>
<feature type="region of interest" description="Disordered" evidence="1">
    <location>
        <begin position="17"/>
        <end position="67"/>
    </location>
</feature>
<evidence type="ECO:0000313" key="2">
    <source>
        <dbReference type="EMBL" id="MTD55490.1"/>
    </source>
</evidence>